<dbReference type="InterPro" id="IPR051324">
    <property type="entry name" value="Stress/Tellurium_Resist"/>
</dbReference>
<feature type="region of interest" description="Disordered" evidence="2">
    <location>
        <begin position="156"/>
        <end position="229"/>
    </location>
</feature>
<comment type="caution">
    <text evidence="4">The sequence shown here is derived from an EMBL/GenBank/DDBJ whole genome shotgun (WGS) entry which is preliminary data.</text>
</comment>
<evidence type="ECO:0000259" key="3">
    <source>
        <dbReference type="Pfam" id="PF02342"/>
    </source>
</evidence>
<dbReference type="PANTHER" id="PTHR32097">
    <property type="entry name" value="CAMP-BINDING PROTEIN 1-RELATED"/>
    <property type="match status" value="1"/>
</dbReference>
<feature type="compositionally biased region" description="Low complexity" evidence="2">
    <location>
        <begin position="169"/>
        <end position="183"/>
    </location>
</feature>
<dbReference type="Pfam" id="PF02342">
    <property type="entry name" value="TerD"/>
    <property type="match status" value="1"/>
</dbReference>
<evidence type="ECO:0000313" key="4">
    <source>
        <dbReference type="EMBL" id="NKY33429.1"/>
    </source>
</evidence>
<dbReference type="CDD" id="cd06974">
    <property type="entry name" value="TerD_like"/>
    <property type="match status" value="1"/>
</dbReference>
<evidence type="ECO:0000256" key="2">
    <source>
        <dbReference type="SAM" id="MobiDB-lite"/>
    </source>
</evidence>
<dbReference type="AlphaFoldDB" id="A0A846XE25"/>
<reference evidence="4 5" key="1">
    <citation type="submission" date="2020-04" db="EMBL/GenBank/DDBJ databases">
        <title>MicrobeNet Type strains.</title>
        <authorList>
            <person name="Nicholson A.C."/>
        </authorList>
    </citation>
    <scope>NUCLEOTIDE SEQUENCE [LARGE SCALE GENOMIC DNA]</scope>
    <source>
        <strain evidence="4 5">DSM 45078</strain>
    </source>
</reference>
<dbReference type="Proteomes" id="UP000565715">
    <property type="component" value="Unassembled WGS sequence"/>
</dbReference>
<protein>
    <recommendedName>
        <fullName evidence="3">TerD domain-containing protein</fullName>
    </recommendedName>
</protein>
<organism evidence="4 5">
    <name type="scientific">Nocardia speluncae</name>
    <dbReference type="NCBI Taxonomy" id="419477"/>
    <lineage>
        <taxon>Bacteria</taxon>
        <taxon>Bacillati</taxon>
        <taxon>Actinomycetota</taxon>
        <taxon>Actinomycetes</taxon>
        <taxon>Mycobacteriales</taxon>
        <taxon>Nocardiaceae</taxon>
        <taxon>Nocardia</taxon>
    </lineage>
</organism>
<sequence>MSEMIGKGANTALRGGQLRISAAPAGTDLTVLCLREHGKVGRDADFVFYNQPVSPDSAVRLAAGEIAIDLAAVSGDTHRMVVAASADTGTFGAIGLTVRITEAGAGEYELPITGLTSETTVLLAEVYRRAGGWKLRNIGQGYATGLAGLATDFGITVDDDPTPTPQTSPAPSTSTRPPAAGCPAQPPADHPAAPAGPPPGFATMPGAVGPTGDGHSPSPPPGVNFSKGAVTLTKGAGPVLLEKAPLVRLRVAWASGADYEAYALVVLSDGKVVHVATFPAAGIPASPHYSDLVRHLGDRGRGDVQRGGGRTEEIIEVRLAPEIVAVVPVAYSAINNGTGSFHKYRVTLSIESGADSVSIPADQAKKSSWIFTCVPGIVYNRPEGVLIERLERYSRRFSEHRPAVTLQPDGRVEVRMDKGPVNQFKADRT</sequence>
<dbReference type="PANTHER" id="PTHR32097:SF4">
    <property type="entry name" value="GENERAL STRESS PROTEIN 16U"/>
    <property type="match status" value="1"/>
</dbReference>
<gene>
    <name evidence="4" type="ORF">HGA13_10145</name>
</gene>
<name>A0A846XE25_9NOCA</name>
<feature type="compositionally biased region" description="Pro residues" evidence="2">
    <location>
        <begin position="184"/>
        <end position="200"/>
    </location>
</feature>
<dbReference type="EMBL" id="JAAXOO010000002">
    <property type="protein sequence ID" value="NKY33429.1"/>
    <property type="molecule type" value="Genomic_DNA"/>
</dbReference>
<feature type="domain" description="TerD" evidence="3">
    <location>
        <begin position="25"/>
        <end position="153"/>
    </location>
</feature>
<dbReference type="RefSeq" id="WP_068039894.1">
    <property type="nucleotide sequence ID" value="NZ_JAAXOO010000002.1"/>
</dbReference>
<evidence type="ECO:0000313" key="5">
    <source>
        <dbReference type="Proteomes" id="UP000565715"/>
    </source>
</evidence>
<comment type="similarity">
    <text evidence="1">Belongs to the CAPAB/TerDEXZ family.</text>
</comment>
<dbReference type="InterPro" id="IPR003325">
    <property type="entry name" value="TerD"/>
</dbReference>
<proteinExistence type="inferred from homology"/>
<keyword evidence="5" id="KW-1185">Reference proteome</keyword>
<dbReference type="Gene3D" id="2.60.60.30">
    <property type="entry name" value="sav2460 like domains"/>
    <property type="match status" value="1"/>
</dbReference>
<evidence type="ECO:0000256" key="1">
    <source>
        <dbReference type="ARBA" id="ARBA00008775"/>
    </source>
</evidence>
<accession>A0A846XE25</accession>